<keyword evidence="5 7" id="KW-1133">Transmembrane helix</keyword>
<evidence type="ECO:0000313" key="12">
    <source>
        <dbReference type="Proteomes" id="UP000248798"/>
    </source>
</evidence>
<dbReference type="InterPro" id="IPR027470">
    <property type="entry name" value="Cation_efflux_CTD"/>
</dbReference>
<feature type="transmembrane region" description="Helical" evidence="7">
    <location>
        <begin position="12"/>
        <end position="34"/>
    </location>
</feature>
<sequence length="297" mass="32010">MTLNDKDFQTARYWAVVGFAGNFGLTVLKGWAGIVSNSSAMVADAVHSASDIFASVFVYISLKIAQKPPDKEHPYGHGRAEVISTLVVVGMLAAAGVEIIRTAITTIRHGCLDTPGNAAIYAAILSVIVNELMFQFTYRAGVKTNSPSTIANAMDNRSDAFSSIAALIGIIGAKLKYPVLDPVAGIVVALFIFKMSYDIAMDAVAQIMDESVGENKVQEVTKLALAVNGVNNVHGIRMRQSGAVFLVDLDIVVDPKITVQMAYDIGESVREMIRVHMDKVSDVRVHIDPSDLKRKVL</sequence>
<dbReference type="SUPFAM" id="SSF160240">
    <property type="entry name" value="Cation efflux protein cytoplasmic domain-like"/>
    <property type="match status" value="1"/>
</dbReference>
<reference evidence="10 13" key="2">
    <citation type="submission" date="2019-02" db="EMBL/GenBank/DDBJ databases">
        <title>Complete genome sequence of Desulfobacter hydrogenophilus AcRS1.</title>
        <authorList>
            <person name="Marietou A."/>
            <person name="Lund M.B."/>
            <person name="Marshall I.P.G."/>
            <person name="Schreiber L."/>
            <person name="Jorgensen B."/>
        </authorList>
    </citation>
    <scope>NUCLEOTIDE SEQUENCE [LARGE SCALE GENOMIC DNA]</scope>
    <source>
        <strain evidence="10 13">AcRS1</strain>
    </source>
</reference>
<dbReference type="SUPFAM" id="SSF161111">
    <property type="entry name" value="Cation efflux protein transmembrane domain-like"/>
    <property type="match status" value="1"/>
</dbReference>
<dbReference type="EMBL" id="CP036313">
    <property type="protein sequence ID" value="QBH15293.1"/>
    <property type="molecule type" value="Genomic_DNA"/>
</dbReference>
<dbReference type="InterPro" id="IPR050291">
    <property type="entry name" value="CDF_Transporter"/>
</dbReference>
<comment type="similarity">
    <text evidence="2">Belongs to the cation diffusion facilitator (CDF) transporter (TC 2.A.4) family.</text>
</comment>
<proteinExistence type="inferred from homology"/>
<dbReference type="AlphaFoldDB" id="A0A328F8T7"/>
<keyword evidence="4 7" id="KW-0812">Transmembrane</keyword>
<feature type="transmembrane region" description="Helical" evidence="7">
    <location>
        <begin position="82"/>
        <end position="100"/>
    </location>
</feature>
<evidence type="ECO:0000256" key="2">
    <source>
        <dbReference type="ARBA" id="ARBA00008114"/>
    </source>
</evidence>
<evidence type="ECO:0000256" key="7">
    <source>
        <dbReference type="SAM" id="Phobius"/>
    </source>
</evidence>
<evidence type="ECO:0000256" key="6">
    <source>
        <dbReference type="ARBA" id="ARBA00023136"/>
    </source>
</evidence>
<dbReference type="EMBL" id="QLNI01000042">
    <property type="protein sequence ID" value="RAM00636.1"/>
    <property type="molecule type" value="Genomic_DNA"/>
</dbReference>
<feature type="domain" description="Cation efflux protein cytoplasmic" evidence="9">
    <location>
        <begin position="214"/>
        <end position="289"/>
    </location>
</feature>
<dbReference type="Proteomes" id="UP000293902">
    <property type="component" value="Chromosome"/>
</dbReference>
<evidence type="ECO:0000256" key="1">
    <source>
        <dbReference type="ARBA" id="ARBA00004141"/>
    </source>
</evidence>
<dbReference type="Pfam" id="PF01545">
    <property type="entry name" value="Cation_efflux"/>
    <property type="match status" value="1"/>
</dbReference>
<dbReference type="PANTHER" id="PTHR43840:SF15">
    <property type="entry name" value="MITOCHONDRIAL METAL TRANSPORTER 1-RELATED"/>
    <property type="match status" value="1"/>
</dbReference>
<feature type="domain" description="Cation efflux protein transmembrane" evidence="8">
    <location>
        <begin position="16"/>
        <end position="208"/>
    </location>
</feature>
<keyword evidence="3" id="KW-0813">Transport</keyword>
<dbReference type="InterPro" id="IPR058533">
    <property type="entry name" value="Cation_efflux_TM"/>
</dbReference>
<dbReference type="InterPro" id="IPR027469">
    <property type="entry name" value="Cation_efflux_TMD_sf"/>
</dbReference>
<dbReference type="InterPro" id="IPR002524">
    <property type="entry name" value="Cation_efflux"/>
</dbReference>
<dbReference type="GO" id="GO:0008324">
    <property type="term" value="F:monoatomic cation transmembrane transporter activity"/>
    <property type="evidence" value="ECO:0007669"/>
    <property type="project" value="InterPro"/>
</dbReference>
<dbReference type="PANTHER" id="PTHR43840">
    <property type="entry name" value="MITOCHONDRIAL METAL TRANSPORTER 1-RELATED"/>
    <property type="match status" value="1"/>
</dbReference>
<keyword evidence="13" id="KW-1185">Reference proteome</keyword>
<dbReference type="Pfam" id="PF16916">
    <property type="entry name" value="ZT_dimer"/>
    <property type="match status" value="1"/>
</dbReference>
<reference evidence="11 12" key="1">
    <citation type="submission" date="2018-06" db="EMBL/GenBank/DDBJ databases">
        <title>Complete Genome Sequence of Desulfobacter hydrogenophilus (DSM3380).</title>
        <authorList>
            <person name="Marietou A."/>
            <person name="Schreiber L."/>
            <person name="Marshall I."/>
            <person name="Jorgensen B."/>
        </authorList>
    </citation>
    <scope>NUCLEOTIDE SEQUENCE [LARGE SCALE GENOMIC DNA]</scope>
    <source>
        <strain evidence="11 12">DSM 3380</strain>
    </source>
</reference>
<dbReference type="Proteomes" id="UP000248798">
    <property type="component" value="Unassembled WGS sequence"/>
</dbReference>
<evidence type="ECO:0000259" key="9">
    <source>
        <dbReference type="Pfam" id="PF16916"/>
    </source>
</evidence>
<keyword evidence="6 7" id="KW-0472">Membrane</keyword>
<dbReference type="GO" id="GO:0016020">
    <property type="term" value="C:membrane"/>
    <property type="evidence" value="ECO:0007669"/>
    <property type="project" value="UniProtKB-SubCell"/>
</dbReference>
<evidence type="ECO:0000256" key="5">
    <source>
        <dbReference type="ARBA" id="ARBA00022989"/>
    </source>
</evidence>
<evidence type="ECO:0000256" key="3">
    <source>
        <dbReference type="ARBA" id="ARBA00022448"/>
    </source>
</evidence>
<feature type="transmembrane region" description="Helical" evidence="7">
    <location>
        <begin position="40"/>
        <end position="62"/>
    </location>
</feature>
<protein>
    <submittedName>
        <fullName evidence="10">Cation transporter</fullName>
    </submittedName>
</protein>
<dbReference type="OrthoDB" id="9806522at2"/>
<dbReference type="NCBIfam" id="TIGR01297">
    <property type="entry name" value="CDF"/>
    <property type="match status" value="1"/>
</dbReference>
<comment type="subcellular location">
    <subcellularLocation>
        <location evidence="1">Membrane</location>
        <topology evidence="1">Multi-pass membrane protein</topology>
    </subcellularLocation>
</comment>
<dbReference type="FunFam" id="1.20.1510.10:FF:000006">
    <property type="entry name" value="Divalent cation efflux transporter"/>
    <property type="match status" value="1"/>
</dbReference>
<gene>
    <name evidence="11" type="ORF">DO021_18120</name>
    <name evidence="10" type="ORF">EYB58_21695</name>
</gene>
<evidence type="ECO:0000313" key="10">
    <source>
        <dbReference type="EMBL" id="QBH15293.1"/>
    </source>
</evidence>
<dbReference type="Gene3D" id="1.20.1510.10">
    <property type="entry name" value="Cation efflux protein transmembrane domain"/>
    <property type="match status" value="1"/>
</dbReference>
<organism evidence="11 12">
    <name type="scientific">Desulfobacter hydrogenophilus</name>
    <dbReference type="NCBI Taxonomy" id="2291"/>
    <lineage>
        <taxon>Bacteria</taxon>
        <taxon>Pseudomonadati</taxon>
        <taxon>Thermodesulfobacteriota</taxon>
        <taxon>Desulfobacteria</taxon>
        <taxon>Desulfobacterales</taxon>
        <taxon>Desulfobacteraceae</taxon>
        <taxon>Desulfobacter</taxon>
    </lineage>
</organism>
<dbReference type="RefSeq" id="WP_111959283.1">
    <property type="nucleotide sequence ID" value="NZ_CP036313.1"/>
</dbReference>
<evidence type="ECO:0000256" key="4">
    <source>
        <dbReference type="ARBA" id="ARBA00022692"/>
    </source>
</evidence>
<evidence type="ECO:0000313" key="13">
    <source>
        <dbReference type="Proteomes" id="UP000293902"/>
    </source>
</evidence>
<dbReference type="InterPro" id="IPR036837">
    <property type="entry name" value="Cation_efflux_CTD_sf"/>
</dbReference>
<accession>A0A328F8T7</accession>
<feature type="transmembrane region" description="Helical" evidence="7">
    <location>
        <begin position="120"/>
        <end position="138"/>
    </location>
</feature>
<evidence type="ECO:0000259" key="8">
    <source>
        <dbReference type="Pfam" id="PF01545"/>
    </source>
</evidence>
<evidence type="ECO:0000313" key="11">
    <source>
        <dbReference type="EMBL" id="RAM00636.1"/>
    </source>
</evidence>
<name>A0A328F8T7_9BACT</name>
<dbReference type="Gene3D" id="3.30.70.1350">
    <property type="entry name" value="Cation efflux protein, cytoplasmic domain"/>
    <property type="match status" value="1"/>
</dbReference>